<dbReference type="PROSITE" id="PS00216">
    <property type="entry name" value="SUGAR_TRANSPORT_1"/>
    <property type="match status" value="1"/>
</dbReference>
<dbReference type="PANTHER" id="PTHR23518:SF2">
    <property type="entry name" value="MAJOR FACILITATOR SUPERFAMILY TRANSPORTER"/>
    <property type="match status" value="1"/>
</dbReference>
<dbReference type="Pfam" id="PF07690">
    <property type="entry name" value="MFS_1"/>
    <property type="match status" value="1"/>
</dbReference>
<feature type="transmembrane region" description="Helical" evidence="5">
    <location>
        <begin position="368"/>
        <end position="391"/>
    </location>
</feature>
<evidence type="ECO:0000256" key="5">
    <source>
        <dbReference type="SAM" id="Phobius"/>
    </source>
</evidence>
<keyword evidence="3 5" id="KW-1133">Transmembrane helix</keyword>
<organism evidence="7 8">
    <name type="scientific">Desulfosarcina widdelii</name>
    <dbReference type="NCBI Taxonomy" id="947919"/>
    <lineage>
        <taxon>Bacteria</taxon>
        <taxon>Pseudomonadati</taxon>
        <taxon>Thermodesulfobacteriota</taxon>
        <taxon>Desulfobacteria</taxon>
        <taxon>Desulfobacterales</taxon>
        <taxon>Desulfosarcinaceae</taxon>
        <taxon>Desulfosarcina</taxon>
    </lineage>
</organism>
<dbReference type="EMBL" id="AP021875">
    <property type="protein sequence ID" value="BBO73228.1"/>
    <property type="molecule type" value="Genomic_DNA"/>
</dbReference>
<dbReference type="GO" id="GO:0016020">
    <property type="term" value="C:membrane"/>
    <property type="evidence" value="ECO:0007669"/>
    <property type="project" value="UniProtKB-SubCell"/>
</dbReference>
<feature type="transmembrane region" description="Helical" evidence="5">
    <location>
        <begin position="82"/>
        <end position="99"/>
    </location>
</feature>
<evidence type="ECO:0000259" key="6">
    <source>
        <dbReference type="PROSITE" id="PS50850"/>
    </source>
</evidence>
<feature type="transmembrane region" description="Helical" evidence="5">
    <location>
        <begin position="251"/>
        <end position="272"/>
    </location>
</feature>
<dbReference type="PROSITE" id="PS51257">
    <property type="entry name" value="PROKAR_LIPOPROTEIN"/>
    <property type="match status" value="1"/>
</dbReference>
<feature type="transmembrane region" description="Helical" evidence="5">
    <location>
        <begin position="221"/>
        <end position="245"/>
    </location>
</feature>
<dbReference type="GO" id="GO:0022857">
    <property type="term" value="F:transmembrane transporter activity"/>
    <property type="evidence" value="ECO:0007669"/>
    <property type="project" value="InterPro"/>
</dbReference>
<dbReference type="CDD" id="cd17325">
    <property type="entry name" value="MFS_MdtG_SLC18_like"/>
    <property type="match status" value="1"/>
</dbReference>
<keyword evidence="4 5" id="KW-0472">Membrane</keyword>
<feature type="transmembrane region" description="Helical" evidence="5">
    <location>
        <begin position="140"/>
        <end position="159"/>
    </location>
</feature>
<sequence length="406" mass="43636">MTKDPITAERHSFAALLTVCCLVTFGCYFAISMRLPVVPLYAAGFGVSTSEIGMINAAFYLMAGMLALPSGIMSDSLGRRRLAVYGTIVLFTGMLLLYFSRSFLYLAGIYLLLGIGIAAFGPTMMSWVSEISPSTHMGRAYGWYTTALFCGLGMGPAAGGALGEWLGFRPVFLIGAALVAITIWAVQWFLPALEAPADLKIEKPRQQLNWRLMLTNRQLMGCWLVTFGANIIGGAFFTFLPLLAYERGLDVGQIGIVYLVQSITNALARIPFGTISDRIGRRKYQALLGVVLASLSIAGFAPAVTFVHFLLAAFCLGVSLAIAFTSIGALIAETTEPRFRGLAMGGYNSFIYFGLMAGSIGLGPLIEAIGFGAGFLFAGASNLFFVSFFAWSMLGYSQDNRNTSES</sequence>
<evidence type="ECO:0000256" key="4">
    <source>
        <dbReference type="ARBA" id="ARBA00023136"/>
    </source>
</evidence>
<accession>A0A5K7YX85</accession>
<feature type="transmembrane region" description="Helical" evidence="5">
    <location>
        <begin position="284"/>
        <end position="303"/>
    </location>
</feature>
<comment type="subcellular location">
    <subcellularLocation>
        <location evidence="1">Membrane</location>
        <topology evidence="1">Multi-pass membrane protein</topology>
    </subcellularLocation>
</comment>
<evidence type="ECO:0000256" key="1">
    <source>
        <dbReference type="ARBA" id="ARBA00004141"/>
    </source>
</evidence>
<dbReference type="OrthoDB" id="9810492at2"/>
<feature type="transmembrane region" description="Helical" evidence="5">
    <location>
        <begin position="12"/>
        <end position="31"/>
    </location>
</feature>
<evidence type="ECO:0000313" key="8">
    <source>
        <dbReference type="Proteomes" id="UP000427769"/>
    </source>
</evidence>
<feature type="transmembrane region" description="Helical" evidence="5">
    <location>
        <begin position="105"/>
        <end position="128"/>
    </location>
</feature>
<gene>
    <name evidence="7" type="ORF">DSCW_06450</name>
</gene>
<dbReference type="KEGG" id="dwd:DSCW_06450"/>
<dbReference type="RefSeq" id="WP_155302357.1">
    <property type="nucleotide sequence ID" value="NZ_AP021875.1"/>
</dbReference>
<dbReference type="InterPro" id="IPR036259">
    <property type="entry name" value="MFS_trans_sf"/>
</dbReference>
<evidence type="ECO:0000256" key="3">
    <source>
        <dbReference type="ARBA" id="ARBA00022989"/>
    </source>
</evidence>
<dbReference type="InterPro" id="IPR020846">
    <property type="entry name" value="MFS_dom"/>
</dbReference>
<dbReference type="InterPro" id="IPR011701">
    <property type="entry name" value="MFS"/>
</dbReference>
<dbReference type="PROSITE" id="PS50850">
    <property type="entry name" value="MFS"/>
    <property type="match status" value="1"/>
</dbReference>
<name>A0A5K7YX85_9BACT</name>
<feature type="transmembrane region" description="Helical" evidence="5">
    <location>
        <begin position="309"/>
        <end position="332"/>
    </location>
</feature>
<dbReference type="Proteomes" id="UP000427769">
    <property type="component" value="Chromosome"/>
</dbReference>
<feature type="domain" description="Major facilitator superfamily (MFS) profile" evidence="6">
    <location>
        <begin position="16"/>
        <end position="398"/>
    </location>
</feature>
<evidence type="ECO:0000256" key="2">
    <source>
        <dbReference type="ARBA" id="ARBA00022692"/>
    </source>
</evidence>
<dbReference type="Gene3D" id="1.20.1250.20">
    <property type="entry name" value="MFS general substrate transporter like domains"/>
    <property type="match status" value="2"/>
</dbReference>
<dbReference type="AlphaFoldDB" id="A0A5K7YX85"/>
<reference evidence="7 8" key="1">
    <citation type="submission" date="2019-11" db="EMBL/GenBank/DDBJ databases">
        <title>Comparative genomics of hydrocarbon-degrading Desulfosarcina strains.</title>
        <authorList>
            <person name="Watanabe M."/>
            <person name="Kojima H."/>
            <person name="Fukui M."/>
        </authorList>
    </citation>
    <scope>NUCLEOTIDE SEQUENCE [LARGE SCALE GENOMIC DNA]</scope>
    <source>
        <strain evidence="7 8">PP31</strain>
    </source>
</reference>
<evidence type="ECO:0000313" key="7">
    <source>
        <dbReference type="EMBL" id="BBO73228.1"/>
    </source>
</evidence>
<protein>
    <submittedName>
        <fullName evidence="7">MFS transporter</fullName>
    </submittedName>
</protein>
<keyword evidence="2 5" id="KW-0812">Transmembrane</keyword>
<dbReference type="PANTHER" id="PTHR23518">
    <property type="entry name" value="C-METHYLTRANSFERASE"/>
    <property type="match status" value="1"/>
</dbReference>
<keyword evidence="8" id="KW-1185">Reference proteome</keyword>
<feature type="transmembrane region" description="Helical" evidence="5">
    <location>
        <begin position="344"/>
        <end position="362"/>
    </location>
</feature>
<proteinExistence type="predicted"/>
<feature type="transmembrane region" description="Helical" evidence="5">
    <location>
        <begin position="171"/>
        <end position="190"/>
    </location>
</feature>
<dbReference type="InterPro" id="IPR005829">
    <property type="entry name" value="Sugar_transporter_CS"/>
</dbReference>
<dbReference type="SUPFAM" id="SSF103473">
    <property type="entry name" value="MFS general substrate transporter"/>
    <property type="match status" value="1"/>
</dbReference>